<evidence type="ECO:0000259" key="15">
    <source>
        <dbReference type="PROSITE" id="PS50109"/>
    </source>
</evidence>
<dbReference type="InterPro" id="IPR050482">
    <property type="entry name" value="Sensor_HK_TwoCompSys"/>
</dbReference>
<evidence type="ECO:0000313" key="17">
    <source>
        <dbReference type="EMBL" id="SDI75196.1"/>
    </source>
</evidence>
<evidence type="ECO:0000256" key="11">
    <source>
        <dbReference type="ARBA" id="ARBA00023012"/>
    </source>
</evidence>
<feature type="transmembrane region" description="Helical" evidence="14">
    <location>
        <begin position="12"/>
        <end position="34"/>
    </location>
</feature>
<evidence type="ECO:0000256" key="1">
    <source>
        <dbReference type="ARBA" id="ARBA00000085"/>
    </source>
</evidence>
<dbReference type="CDD" id="cd06225">
    <property type="entry name" value="HAMP"/>
    <property type="match status" value="1"/>
</dbReference>
<proteinExistence type="predicted"/>
<dbReference type="Gene3D" id="1.20.5.1930">
    <property type="match status" value="1"/>
</dbReference>
<keyword evidence="12 13" id="KW-0472">Membrane</keyword>
<feature type="transmembrane region" description="Helical" evidence="14">
    <location>
        <begin position="46"/>
        <end position="68"/>
    </location>
</feature>
<evidence type="ECO:0000256" key="3">
    <source>
        <dbReference type="ARBA" id="ARBA00022475"/>
    </source>
</evidence>
<dbReference type="InterPro" id="IPR036890">
    <property type="entry name" value="HATPase_C_sf"/>
</dbReference>
<evidence type="ECO:0000256" key="10">
    <source>
        <dbReference type="ARBA" id="ARBA00022989"/>
    </source>
</evidence>
<dbReference type="CDD" id="cd16917">
    <property type="entry name" value="HATPase_UhpB-NarQ-NarX-like"/>
    <property type="match status" value="1"/>
</dbReference>
<dbReference type="InterPro" id="IPR011712">
    <property type="entry name" value="Sig_transdc_His_kin_sub3_dim/P"/>
</dbReference>
<evidence type="ECO:0000256" key="4">
    <source>
        <dbReference type="ARBA" id="ARBA00022553"/>
    </source>
</evidence>
<dbReference type="Pfam" id="PF00672">
    <property type="entry name" value="HAMP"/>
    <property type="match status" value="1"/>
</dbReference>
<reference evidence="17 18" key="1">
    <citation type="submission" date="2016-10" db="EMBL/GenBank/DDBJ databases">
        <authorList>
            <person name="de Groot N.N."/>
        </authorList>
    </citation>
    <scope>NUCLEOTIDE SEQUENCE [LARGE SCALE GENOMIC DNA]</scope>
    <source>
        <strain evidence="18">P4B,CCM 7963,CECT 7998,DSM 25260,IBRC-M 10614,KCTC 13821</strain>
    </source>
</reference>
<dbReference type="EMBL" id="FNDU01000011">
    <property type="protein sequence ID" value="SDI75196.1"/>
    <property type="molecule type" value="Genomic_DNA"/>
</dbReference>
<keyword evidence="8 13" id="KW-0418">Kinase</keyword>
<dbReference type="PANTHER" id="PTHR24421:SF37">
    <property type="entry name" value="SENSOR HISTIDINE KINASE NARS"/>
    <property type="match status" value="1"/>
</dbReference>
<keyword evidence="18" id="KW-1185">Reference proteome</keyword>
<protein>
    <recommendedName>
        <fullName evidence="13">Sensor histidine kinase</fullName>
        <ecNumber evidence="13">2.7.13.3</ecNumber>
    </recommendedName>
</protein>
<keyword evidence="5 13" id="KW-0808">Transferase</keyword>
<sequence>MRKMVNIQWDYIRYSFGTAVITAVLLFLILLSSTEDLLLLLTFKSWFGLPTLLIWVVVSFLLALLIGWRGGKRQKLRINKLLAGTLALEKGDFSKNIHIDGEDEFAVMGNHLNAVASRMEEQARSVQKLSAERAEWQASIKQSAAAAERQRLARELHDAVSQQLFAISMTTAALQKTIPNDIVKGKKQVSLIEKMAGNAQGEMRALLMHLRPASLEGKLLEDGLKNLLQELSEKTKLQIKWNIQEIPDAGKGIEDHLFRIAQEALSNVLRHAQAAQVDFQLKCYSGQLRMKIIDDGVGFHLERDQKQSSYGLSMMKERVNELGGVIHILSYPRKGTQIEVNVPIVDDKEEEKPIDKSSAD</sequence>
<evidence type="ECO:0000256" key="14">
    <source>
        <dbReference type="SAM" id="Phobius"/>
    </source>
</evidence>
<dbReference type="GO" id="GO:0000155">
    <property type="term" value="F:phosphorelay sensor kinase activity"/>
    <property type="evidence" value="ECO:0007669"/>
    <property type="project" value="UniProtKB-UniRule"/>
</dbReference>
<evidence type="ECO:0000256" key="9">
    <source>
        <dbReference type="ARBA" id="ARBA00022840"/>
    </source>
</evidence>
<dbReference type="Gene3D" id="6.10.340.10">
    <property type="match status" value="1"/>
</dbReference>
<dbReference type="Pfam" id="PF07730">
    <property type="entry name" value="HisKA_3"/>
    <property type="match status" value="1"/>
</dbReference>
<dbReference type="Proteomes" id="UP000199017">
    <property type="component" value="Unassembled WGS sequence"/>
</dbReference>
<name>A0A1G8N537_9BACI</name>
<organism evidence="17 18">
    <name type="scientific">Alteribacillus bidgolensis</name>
    <dbReference type="NCBI Taxonomy" id="930129"/>
    <lineage>
        <taxon>Bacteria</taxon>
        <taxon>Bacillati</taxon>
        <taxon>Bacillota</taxon>
        <taxon>Bacilli</taxon>
        <taxon>Bacillales</taxon>
        <taxon>Bacillaceae</taxon>
        <taxon>Alteribacillus</taxon>
    </lineage>
</organism>
<dbReference type="InterPro" id="IPR003594">
    <property type="entry name" value="HATPase_dom"/>
</dbReference>
<keyword evidence="10 14" id="KW-1133">Transmembrane helix</keyword>
<dbReference type="STRING" id="930129.SAMN05216352_111107"/>
<dbReference type="Gene3D" id="3.30.565.10">
    <property type="entry name" value="Histidine kinase-like ATPase, C-terminal domain"/>
    <property type="match status" value="1"/>
</dbReference>
<dbReference type="GO" id="GO:0005524">
    <property type="term" value="F:ATP binding"/>
    <property type="evidence" value="ECO:0007669"/>
    <property type="project" value="UniProtKB-UniRule"/>
</dbReference>
<evidence type="ECO:0000313" key="18">
    <source>
        <dbReference type="Proteomes" id="UP000199017"/>
    </source>
</evidence>
<feature type="domain" description="Histidine kinase" evidence="15">
    <location>
        <begin position="155"/>
        <end position="346"/>
    </location>
</feature>
<evidence type="ECO:0000259" key="16">
    <source>
        <dbReference type="PROSITE" id="PS50885"/>
    </source>
</evidence>
<comment type="catalytic activity">
    <reaction evidence="1 13">
        <text>ATP + protein L-histidine = ADP + protein N-phospho-L-histidine.</text>
        <dbReference type="EC" id="2.7.13.3"/>
    </reaction>
</comment>
<dbReference type="RefSeq" id="WP_091586934.1">
    <property type="nucleotide sequence ID" value="NZ_FNDU01000011.1"/>
</dbReference>
<dbReference type="PROSITE" id="PS50109">
    <property type="entry name" value="HIS_KIN"/>
    <property type="match status" value="1"/>
</dbReference>
<dbReference type="PANTHER" id="PTHR24421">
    <property type="entry name" value="NITRATE/NITRITE SENSOR PROTEIN NARX-RELATED"/>
    <property type="match status" value="1"/>
</dbReference>
<evidence type="ECO:0000256" key="5">
    <source>
        <dbReference type="ARBA" id="ARBA00022679"/>
    </source>
</evidence>
<dbReference type="EC" id="2.7.13.3" evidence="13"/>
<keyword evidence="3 13" id="KW-1003">Cell membrane</keyword>
<dbReference type="PIRSF" id="PIRSF037431">
    <property type="entry name" value="STHK_LiaS"/>
    <property type="match status" value="1"/>
</dbReference>
<dbReference type="InterPro" id="IPR017202">
    <property type="entry name" value="LiaS/VraS"/>
</dbReference>
<dbReference type="InterPro" id="IPR005467">
    <property type="entry name" value="His_kinase_dom"/>
</dbReference>
<evidence type="ECO:0000256" key="6">
    <source>
        <dbReference type="ARBA" id="ARBA00022692"/>
    </source>
</evidence>
<dbReference type="AlphaFoldDB" id="A0A1G8N537"/>
<dbReference type="SMART" id="SM00304">
    <property type="entry name" value="HAMP"/>
    <property type="match status" value="1"/>
</dbReference>
<dbReference type="SMART" id="SM00387">
    <property type="entry name" value="HATPase_c"/>
    <property type="match status" value="1"/>
</dbReference>
<comment type="subcellular location">
    <subcellularLocation>
        <location evidence="2 13">Cell membrane</location>
        <topology evidence="2 13">Multi-pass membrane protein</topology>
    </subcellularLocation>
</comment>
<keyword evidence="6 14" id="KW-0812">Transmembrane</keyword>
<evidence type="ECO:0000256" key="12">
    <source>
        <dbReference type="ARBA" id="ARBA00023136"/>
    </source>
</evidence>
<dbReference type="OrthoDB" id="9795828at2"/>
<dbReference type="GO" id="GO:0005886">
    <property type="term" value="C:plasma membrane"/>
    <property type="evidence" value="ECO:0007669"/>
    <property type="project" value="UniProtKB-SubCell"/>
</dbReference>
<dbReference type="GO" id="GO:0046983">
    <property type="term" value="F:protein dimerization activity"/>
    <property type="evidence" value="ECO:0007669"/>
    <property type="project" value="InterPro"/>
</dbReference>
<accession>A0A1G8N537</accession>
<dbReference type="InterPro" id="IPR003660">
    <property type="entry name" value="HAMP_dom"/>
</dbReference>
<feature type="domain" description="HAMP" evidence="16">
    <location>
        <begin position="72"/>
        <end position="124"/>
    </location>
</feature>
<gene>
    <name evidence="17" type="ORF">SAMN05216352_111107</name>
</gene>
<keyword evidence="9 13" id="KW-0067">ATP-binding</keyword>
<evidence type="ECO:0000256" key="8">
    <source>
        <dbReference type="ARBA" id="ARBA00022777"/>
    </source>
</evidence>
<keyword evidence="7 13" id="KW-0547">Nucleotide-binding</keyword>
<keyword evidence="4" id="KW-0597">Phosphoprotein</keyword>
<dbReference type="SUPFAM" id="SSF55874">
    <property type="entry name" value="ATPase domain of HSP90 chaperone/DNA topoisomerase II/histidine kinase"/>
    <property type="match status" value="1"/>
</dbReference>
<dbReference type="PROSITE" id="PS50885">
    <property type="entry name" value="HAMP"/>
    <property type="match status" value="1"/>
</dbReference>
<dbReference type="Pfam" id="PF02518">
    <property type="entry name" value="HATPase_c"/>
    <property type="match status" value="1"/>
</dbReference>
<evidence type="ECO:0000256" key="2">
    <source>
        <dbReference type="ARBA" id="ARBA00004651"/>
    </source>
</evidence>
<keyword evidence="11 13" id="KW-0902">Two-component regulatory system</keyword>
<evidence type="ECO:0000256" key="7">
    <source>
        <dbReference type="ARBA" id="ARBA00022741"/>
    </source>
</evidence>
<evidence type="ECO:0000256" key="13">
    <source>
        <dbReference type="PIRNR" id="PIRNR037431"/>
    </source>
</evidence>